<dbReference type="Proteomes" id="UP000507470">
    <property type="component" value="Unassembled WGS sequence"/>
</dbReference>
<dbReference type="AlphaFoldDB" id="A0A6J8CX48"/>
<dbReference type="InterPro" id="IPR003599">
    <property type="entry name" value="Ig_sub"/>
</dbReference>
<dbReference type="PROSITE" id="PS50835">
    <property type="entry name" value="IG_LIKE"/>
    <property type="match status" value="1"/>
</dbReference>
<keyword evidence="2" id="KW-0812">Transmembrane</keyword>
<keyword evidence="3" id="KW-0732">Signal</keyword>
<dbReference type="EMBL" id="CACVKT020006041">
    <property type="protein sequence ID" value="CAC5399470.1"/>
    <property type="molecule type" value="Genomic_DNA"/>
</dbReference>
<gene>
    <name evidence="5" type="ORF">MCOR_33732</name>
</gene>
<keyword evidence="6" id="KW-1185">Reference proteome</keyword>
<evidence type="ECO:0000313" key="6">
    <source>
        <dbReference type="Proteomes" id="UP000507470"/>
    </source>
</evidence>
<name>A0A6J8CX48_MYTCO</name>
<dbReference type="Pfam" id="PF07686">
    <property type="entry name" value="V-set"/>
    <property type="match status" value="1"/>
</dbReference>
<feature type="domain" description="Ig-like" evidence="4">
    <location>
        <begin position="31"/>
        <end position="120"/>
    </location>
</feature>
<sequence length="316" mass="35212">MRTVTATLLVLTRLYAIGDNFEGAVILATTGDTITLKCPLLSLHSPDVQWTHIDSKTVYSDGFDINPTIVSKTERTKFEIVGNHDIGEYNLKIRNIEIDDKGVYRCDSDINGKPESRFVNLILDKYQTEIGIDSDDYTTDVYNEKTQGFSIYKWIIIFTSAIIGILVLSMVVAGAFKTIRSNPSEPDNNIDTERASETLYETINDTEVISSHASPLPCSNLNVSRLQVYALEAESFSVHSPSTNTQSSFNAPRSPPNQPDVLFSTSLHNKDSNSEASSTHSFGTSSLCLVYETPYINHYHQLGRSCERVSHVYDEC</sequence>
<dbReference type="OrthoDB" id="10055806at2759"/>
<dbReference type="InterPro" id="IPR013783">
    <property type="entry name" value="Ig-like_fold"/>
</dbReference>
<evidence type="ECO:0000313" key="5">
    <source>
        <dbReference type="EMBL" id="CAC5399470.1"/>
    </source>
</evidence>
<keyword evidence="2" id="KW-1133">Transmembrane helix</keyword>
<protein>
    <recommendedName>
        <fullName evidence="4">Ig-like domain-containing protein</fullName>
    </recommendedName>
</protein>
<feature type="chain" id="PRO_5026901961" description="Ig-like domain-containing protein" evidence="3">
    <location>
        <begin position="19"/>
        <end position="316"/>
    </location>
</feature>
<proteinExistence type="predicted"/>
<dbReference type="InterPro" id="IPR036179">
    <property type="entry name" value="Ig-like_dom_sf"/>
</dbReference>
<dbReference type="InterPro" id="IPR007110">
    <property type="entry name" value="Ig-like_dom"/>
</dbReference>
<feature type="signal peptide" evidence="3">
    <location>
        <begin position="1"/>
        <end position="18"/>
    </location>
</feature>
<dbReference type="SUPFAM" id="SSF48726">
    <property type="entry name" value="Immunoglobulin"/>
    <property type="match status" value="1"/>
</dbReference>
<feature type="transmembrane region" description="Helical" evidence="2">
    <location>
        <begin position="151"/>
        <end position="176"/>
    </location>
</feature>
<reference evidence="5 6" key="1">
    <citation type="submission" date="2020-06" db="EMBL/GenBank/DDBJ databases">
        <authorList>
            <person name="Li R."/>
            <person name="Bekaert M."/>
        </authorList>
    </citation>
    <scope>NUCLEOTIDE SEQUENCE [LARGE SCALE GENOMIC DNA]</scope>
    <source>
        <strain evidence="6">wild</strain>
    </source>
</reference>
<feature type="compositionally biased region" description="Polar residues" evidence="1">
    <location>
        <begin position="242"/>
        <end position="251"/>
    </location>
</feature>
<keyword evidence="2" id="KW-0472">Membrane</keyword>
<evidence type="ECO:0000256" key="2">
    <source>
        <dbReference type="SAM" id="Phobius"/>
    </source>
</evidence>
<dbReference type="Gene3D" id="2.60.40.10">
    <property type="entry name" value="Immunoglobulins"/>
    <property type="match status" value="1"/>
</dbReference>
<evidence type="ECO:0000259" key="4">
    <source>
        <dbReference type="PROSITE" id="PS50835"/>
    </source>
</evidence>
<organism evidence="5 6">
    <name type="scientific">Mytilus coruscus</name>
    <name type="common">Sea mussel</name>
    <dbReference type="NCBI Taxonomy" id="42192"/>
    <lineage>
        <taxon>Eukaryota</taxon>
        <taxon>Metazoa</taxon>
        <taxon>Spiralia</taxon>
        <taxon>Lophotrochozoa</taxon>
        <taxon>Mollusca</taxon>
        <taxon>Bivalvia</taxon>
        <taxon>Autobranchia</taxon>
        <taxon>Pteriomorphia</taxon>
        <taxon>Mytilida</taxon>
        <taxon>Mytiloidea</taxon>
        <taxon>Mytilidae</taxon>
        <taxon>Mytilinae</taxon>
        <taxon>Mytilus</taxon>
    </lineage>
</organism>
<dbReference type="SMART" id="SM00409">
    <property type="entry name" value="IG"/>
    <property type="match status" value="1"/>
</dbReference>
<feature type="region of interest" description="Disordered" evidence="1">
    <location>
        <begin position="242"/>
        <end position="281"/>
    </location>
</feature>
<accession>A0A6J8CX48</accession>
<evidence type="ECO:0000256" key="3">
    <source>
        <dbReference type="SAM" id="SignalP"/>
    </source>
</evidence>
<dbReference type="InterPro" id="IPR013106">
    <property type="entry name" value="Ig_V-set"/>
</dbReference>
<evidence type="ECO:0000256" key="1">
    <source>
        <dbReference type="SAM" id="MobiDB-lite"/>
    </source>
</evidence>